<dbReference type="EMBL" id="JACHKZ010000053">
    <property type="protein sequence ID" value="MBB6580079.1"/>
    <property type="molecule type" value="Genomic_DNA"/>
</dbReference>
<dbReference type="SUPFAM" id="SSF54523">
    <property type="entry name" value="Pili subunits"/>
    <property type="match status" value="1"/>
</dbReference>
<evidence type="ECO:0000256" key="2">
    <source>
        <dbReference type="SAM" id="Phobius"/>
    </source>
</evidence>
<dbReference type="Proteomes" id="UP000562492">
    <property type="component" value="Unassembled WGS sequence"/>
</dbReference>
<comment type="caution">
    <text evidence="3">The sequence shown here is derived from an EMBL/GenBank/DDBJ whole genome shotgun (WGS) entry which is preliminary data.</text>
</comment>
<evidence type="ECO:0000313" key="3">
    <source>
        <dbReference type="EMBL" id="MBB6580079.1"/>
    </source>
</evidence>
<dbReference type="NCBIfam" id="TIGR02532">
    <property type="entry name" value="IV_pilin_GFxxxE"/>
    <property type="match status" value="1"/>
</dbReference>
<keyword evidence="4" id="KW-1185">Reference proteome</keyword>
<dbReference type="PANTHER" id="PTHR30093:SF47">
    <property type="entry name" value="TYPE IV PILUS NON-CORE MINOR PILIN PILE"/>
    <property type="match status" value="1"/>
</dbReference>
<keyword evidence="2" id="KW-0472">Membrane</keyword>
<name>A0ABR6RLM3_9BURK</name>
<dbReference type="PANTHER" id="PTHR30093">
    <property type="entry name" value="GENERAL SECRETION PATHWAY PROTEIN G"/>
    <property type="match status" value="1"/>
</dbReference>
<organism evidence="3 4">
    <name type="scientific">Comamonas odontotermitis</name>
    <dbReference type="NCBI Taxonomy" id="379895"/>
    <lineage>
        <taxon>Bacteria</taxon>
        <taxon>Pseudomonadati</taxon>
        <taxon>Pseudomonadota</taxon>
        <taxon>Betaproteobacteria</taxon>
        <taxon>Burkholderiales</taxon>
        <taxon>Comamonadaceae</taxon>
        <taxon>Comamonas</taxon>
    </lineage>
</organism>
<dbReference type="RefSeq" id="WP_325064969.1">
    <property type="nucleotide sequence ID" value="NZ_JACHKZ010000053.1"/>
</dbReference>
<dbReference type="InterPro" id="IPR031982">
    <property type="entry name" value="PilE-like"/>
</dbReference>
<dbReference type="InterPro" id="IPR012902">
    <property type="entry name" value="N_methyl_site"/>
</dbReference>
<gene>
    <name evidence="3" type="ORF">HNP33_004205</name>
</gene>
<dbReference type="PROSITE" id="PS00409">
    <property type="entry name" value="PROKAR_NTER_METHYL"/>
    <property type="match status" value="1"/>
</dbReference>
<proteinExistence type="predicted"/>
<keyword evidence="2" id="KW-0812">Transmembrane</keyword>
<dbReference type="Pfam" id="PF07963">
    <property type="entry name" value="N_methyl"/>
    <property type="match status" value="1"/>
</dbReference>
<evidence type="ECO:0000256" key="1">
    <source>
        <dbReference type="ARBA" id="ARBA00022481"/>
    </source>
</evidence>
<dbReference type="Gene3D" id="3.30.700.10">
    <property type="entry name" value="Glycoprotein, Type 4 Pilin"/>
    <property type="match status" value="1"/>
</dbReference>
<reference evidence="3 4" key="1">
    <citation type="submission" date="2020-08" db="EMBL/GenBank/DDBJ databases">
        <title>Functional genomics of gut bacteria from endangered species of beetles.</title>
        <authorList>
            <person name="Carlos-Shanley C."/>
        </authorList>
    </citation>
    <scope>NUCLEOTIDE SEQUENCE [LARGE SCALE GENOMIC DNA]</scope>
    <source>
        <strain evidence="3 4">S00124</strain>
    </source>
</reference>
<dbReference type="PRINTS" id="PR00813">
    <property type="entry name" value="BCTERIALGSPG"/>
</dbReference>
<dbReference type="InterPro" id="IPR045584">
    <property type="entry name" value="Pilin-like"/>
</dbReference>
<keyword evidence="1" id="KW-0488">Methylation</keyword>
<accession>A0ABR6RLM3</accession>
<keyword evidence="2" id="KW-1133">Transmembrane helix</keyword>
<sequence>MRADELIGKISQKFCAHSKFYIYEPYSAAGAVWTKVLTRRRGSLMRRIAFQKQVSGFTLIEVMIVVAIIGILAAIALPSYSDYVLRGRLPEGTSGLDTMRMDLERYYQDNRTYASTAAATSPCASTRSLQYFDISCPTLTNSEYAAQAVGKGPVAGFTYTINFRNERYTTAAGPGYSTCSTNSNGWMMRKGQSC</sequence>
<dbReference type="InterPro" id="IPR000983">
    <property type="entry name" value="Bac_GSPG_pilin"/>
</dbReference>
<evidence type="ECO:0000313" key="4">
    <source>
        <dbReference type="Proteomes" id="UP000562492"/>
    </source>
</evidence>
<dbReference type="Pfam" id="PF16732">
    <property type="entry name" value="ComP_DUS"/>
    <property type="match status" value="1"/>
</dbReference>
<protein>
    <submittedName>
        <fullName evidence="3">Type IV pilus assembly protein PilE</fullName>
    </submittedName>
</protein>
<feature type="transmembrane region" description="Helical" evidence="2">
    <location>
        <begin position="59"/>
        <end position="80"/>
    </location>
</feature>